<dbReference type="PROSITE" id="PS51257">
    <property type="entry name" value="PROKAR_LIPOPROTEIN"/>
    <property type="match status" value="1"/>
</dbReference>
<dbReference type="SUPFAM" id="SSF53850">
    <property type="entry name" value="Periplasmic binding protein-like II"/>
    <property type="match status" value="1"/>
</dbReference>
<dbReference type="InterPro" id="IPR039424">
    <property type="entry name" value="SBP_5"/>
</dbReference>
<dbReference type="CDD" id="cd08509">
    <property type="entry name" value="PBP2_TmCBP_oligosaccharides_like"/>
    <property type="match status" value="1"/>
</dbReference>
<sequence length="553" mass="61983">MKSALLLVPVVLLVALLVASCTSSEPRPRQPGTLFVSVEQQSAWVRNFNPLFTGAGSRWPTRAGVYECMEVFIPSTGQWTPWLATAHAWSEDHRTLRFTLREGVRWSDGRPFTAGDVAFTFQLLKKHPALDAGGAWRFLEDVRAEGTHAVAFQFSRVYIPGFSELAHQPIVPRHVWEKVADPVTFTNPEPVGTGPFTQVNVFRNQVYELGRNPNYWQPGKPAVSALRFLAFPTNDQANLALVEGEVDWAGNFVPAVDRTFVSRDPEHHTRWFPLYGSTVFLYPNTTRPPFNDVRVRKALSMALDRERLVDIAMYGYTRPADATALNDSYTGWRDAEAASGAWVRHDEAAANRLMDEAGLTRGPDGLRRMPDGQPLELELEVVGGWSDWVRAGQVLARDLRKLGIQAHLKTYEFGAWYARLQKGEFQLAIAWSLDGPTPYTFYKWLLSPRTVRPVGEVAAANWHRFGDVEADALLTRFETESSPEKQKELMAGVQRRFSELAPAIPLFPNPSWGEASSKRFTGFPSAQNPYARLSPHAEPDSLLVLTALAPREP</sequence>
<keyword evidence="6" id="KW-1185">Reference proteome</keyword>
<keyword evidence="1" id="KW-0732">Signal</keyword>
<feature type="signal peptide" evidence="1">
    <location>
        <begin position="1"/>
        <end position="24"/>
    </location>
</feature>
<dbReference type="GO" id="GO:0030288">
    <property type="term" value="C:outer membrane-bounded periplasmic space"/>
    <property type="evidence" value="ECO:0007669"/>
    <property type="project" value="UniProtKB-ARBA"/>
</dbReference>
<dbReference type="EMBL" id="QUMU01000014">
    <property type="protein sequence ID" value="REG24571.1"/>
    <property type="molecule type" value="Genomic_DNA"/>
</dbReference>
<dbReference type="Gene3D" id="3.40.190.10">
    <property type="entry name" value="Periplasmic binding protein-like II"/>
    <property type="match status" value="1"/>
</dbReference>
<evidence type="ECO:0000313" key="4">
    <source>
        <dbReference type="EMBL" id="REG24571.1"/>
    </source>
</evidence>
<evidence type="ECO:0000256" key="1">
    <source>
        <dbReference type="SAM" id="SignalP"/>
    </source>
</evidence>
<evidence type="ECO:0000259" key="2">
    <source>
        <dbReference type="Pfam" id="PF00496"/>
    </source>
</evidence>
<evidence type="ECO:0000313" key="5">
    <source>
        <dbReference type="Proteomes" id="UP000035579"/>
    </source>
</evidence>
<evidence type="ECO:0000313" key="3">
    <source>
        <dbReference type="EMBL" id="AKJ01112.1"/>
    </source>
</evidence>
<dbReference type="Gene3D" id="3.90.76.10">
    <property type="entry name" value="Dipeptide-binding Protein, Domain 1"/>
    <property type="match status" value="1"/>
</dbReference>
<reference evidence="4 6" key="2">
    <citation type="submission" date="2018-08" db="EMBL/GenBank/DDBJ databases">
        <title>Genomic Encyclopedia of Archaeal and Bacterial Type Strains, Phase II (KMG-II): from individual species to whole genera.</title>
        <authorList>
            <person name="Goeker M."/>
        </authorList>
    </citation>
    <scope>NUCLEOTIDE SEQUENCE [LARGE SCALE GENOMIC DNA]</scope>
    <source>
        <strain evidence="4 6">DSM 2261</strain>
    </source>
</reference>
<reference evidence="3 5" key="1">
    <citation type="submission" date="2015-05" db="EMBL/GenBank/DDBJ databases">
        <title>Genome assembly of Archangium gephyra DSM 2261.</title>
        <authorList>
            <person name="Sharma G."/>
            <person name="Subramanian S."/>
        </authorList>
    </citation>
    <scope>NUCLEOTIDE SEQUENCE [LARGE SCALE GENOMIC DNA]</scope>
    <source>
        <strain evidence="3 5">DSM 2261</strain>
    </source>
</reference>
<dbReference type="InterPro" id="IPR000914">
    <property type="entry name" value="SBP_5_dom"/>
</dbReference>
<name>A0AAC8TCK9_9BACT</name>
<dbReference type="Proteomes" id="UP000035579">
    <property type="component" value="Chromosome"/>
</dbReference>
<protein>
    <submittedName>
        <fullName evidence="3">Oligopeptide ABC transporter, periplasmic oligopeptide-binding protein OppA</fullName>
    </submittedName>
    <submittedName>
        <fullName evidence="4">Peptide/nickel transport system substrate-binding protein</fullName>
    </submittedName>
</protein>
<evidence type="ECO:0000313" key="6">
    <source>
        <dbReference type="Proteomes" id="UP000256345"/>
    </source>
</evidence>
<gene>
    <name evidence="3" type="ORF">AA314_02738</name>
    <name evidence="4" type="ORF">ATI61_114179</name>
</gene>
<dbReference type="PANTHER" id="PTHR30290">
    <property type="entry name" value="PERIPLASMIC BINDING COMPONENT OF ABC TRANSPORTER"/>
    <property type="match status" value="1"/>
</dbReference>
<dbReference type="Gene3D" id="3.10.105.10">
    <property type="entry name" value="Dipeptide-binding Protein, Domain 3"/>
    <property type="match status" value="1"/>
</dbReference>
<proteinExistence type="predicted"/>
<dbReference type="Proteomes" id="UP000256345">
    <property type="component" value="Unassembled WGS sequence"/>
</dbReference>
<dbReference type="InterPro" id="IPR030678">
    <property type="entry name" value="Peptide/Ni-bd"/>
</dbReference>
<dbReference type="GO" id="GO:1904680">
    <property type="term" value="F:peptide transmembrane transporter activity"/>
    <property type="evidence" value="ECO:0007669"/>
    <property type="project" value="TreeGrafter"/>
</dbReference>
<dbReference type="EMBL" id="CP011509">
    <property type="protein sequence ID" value="AKJ01112.1"/>
    <property type="molecule type" value="Genomic_DNA"/>
</dbReference>
<dbReference type="RefSeq" id="WP_075335913.1">
    <property type="nucleotide sequence ID" value="NZ_CP011509.1"/>
</dbReference>
<accession>A0AAC8TCK9</accession>
<dbReference type="PANTHER" id="PTHR30290:SF82">
    <property type="entry name" value="ABC-TYPE DIPEPTIDE_OLIGOPEPTIDE TRANSPORT SYSTEM, PERIPLASMIC COMPONENT"/>
    <property type="match status" value="1"/>
</dbReference>
<feature type="chain" id="PRO_5042249111" evidence="1">
    <location>
        <begin position="25"/>
        <end position="553"/>
    </location>
</feature>
<dbReference type="PIRSF" id="PIRSF002741">
    <property type="entry name" value="MppA"/>
    <property type="match status" value="1"/>
</dbReference>
<dbReference type="AlphaFoldDB" id="A0AAC8TCK9"/>
<dbReference type="GO" id="GO:0043190">
    <property type="term" value="C:ATP-binding cassette (ABC) transporter complex"/>
    <property type="evidence" value="ECO:0007669"/>
    <property type="project" value="InterPro"/>
</dbReference>
<dbReference type="KEGG" id="age:AA314_02738"/>
<dbReference type="GO" id="GO:0015833">
    <property type="term" value="P:peptide transport"/>
    <property type="evidence" value="ECO:0007669"/>
    <property type="project" value="TreeGrafter"/>
</dbReference>
<dbReference type="Pfam" id="PF00496">
    <property type="entry name" value="SBP_bac_5"/>
    <property type="match status" value="1"/>
</dbReference>
<feature type="domain" description="Solute-binding protein family 5" evidence="2">
    <location>
        <begin position="79"/>
        <end position="449"/>
    </location>
</feature>
<organism evidence="3 5">
    <name type="scientific">Archangium gephyra</name>
    <dbReference type="NCBI Taxonomy" id="48"/>
    <lineage>
        <taxon>Bacteria</taxon>
        <taxon>Pseudomonadati</taxon>
        <taxon>Myxococcota</taxon>
        <taxon>Myxococcia</taxon>
        <taxon>Myxococcales</taxon>
        <taxon>Cystobacterineae</taxon>
        <taxon>Archangiaceae</taxon>
        <taxon>Archangium</taxon>
    </lineage>
</organism>